<feature type="region of interest" description="Disordered" evidence="13">
    <location>
        <begin position="724"/>
        <end position="744"/>
    </location>
</feature>
<comment type="subcellular location">
    <subcellularLocation>
        <location evidence="2">Nucleus</location>
        <location evidence="2">Nucleolus</location>
    </subcellularLocation>
</comment>
<proteinExistence type="inferred from homology"/>
<dbReference type="PROSITE" id="PS51194">
    <property type="entry name" value="HELICASE_CTER"/>
    <property type="match status" value="1"/>
</dbReference>
<feature type="domain" description="DEAD-box RNA helicase Q" evidence="16">
    <location>
        <begin position="154"/>
        <end position="182"/>
    </location>
</feature>
<dbReference type="GO" id="GO:0005730">
    <property type="term" value="C:nucleolus"/>
    <property type="evidence" value="ECO:0007669"/>
    <property type="project" value="UniProtKB-SubCell"/>
</dbReference>
<dbReference type="OrthoDB" id="10261375at2759"/>
<dbReference type="CDD" id="cd18787">
    <property type="entry name" value="SF2_C_DEAD"/>
    <property type="match status" value="1"/>
</dbReference>
<dbReference type="InterPro" id="IPR050079">
    <property type="entry name" value="DEAD_box_RNA_helicase"/>
</dbReference>
<evidence type="ECO:0000313" key="17">
    <source>
        <dbReference type="EMBL" id="KAJ1915193.1"/>
    </source>
</evidence>
<feature type="region of interest" description="Disordered" evidence="13">
    <location>
        <begin position="925"/>
        <end position="985"/>
    </location>
</feature>
<dbReference type="GO" id="GO:0005829">
    <property type="term" value="C:cytosol"/>
    <property type="evidence" value="ECO:0007669"/>
    <property type="project" value="TreeGrafter"/>
</dbReference>
<dbReference type="SMART" id="SM00490">
    <property type="entry name" value="HELICc"/>
    <property type="match status" value="1"/>
</dbReference>
<comment type="catalytic activity">
    <reaction evidence="11">
        <text>ATP + H2O = ADP + phosphate + H(+)</text>
        <dbReference type="Rhea" id="RHEA:13065"/>
        <dbReference type="ChEBI" id="CHEBI:15377"/>
        <dbReference type="ChEBI" id="CHEBI:15378"/>
        <dbReference type="ChEBI" id="CHEBI:30616"/>
        <dbReference type="ChEBI" id="CHEBI:43474"/>
        <dbReference type="ChEBI" id="CHEBI:456216"/>
        <dbReference type="EC" id="3.6.4.13"/>
    </reaction>
</comment>
<evidence type="ECO:0000256" key="12">
    <source>
        <dbReference type="PROSITE-ProRule" id="PRU00552"/>
    </source>
</evidence>
<dbReference type="InterPro" id="IPR014014">
    <property type="entry name" value="RNA_helicase_DEAD_Q_motif"/>
</dbReference>
<dbReference type="InterPro" id="IPR001650">
    <property type="entry name" value="Helicase_C-like"/>
</dbReference>
<name>A0A9W7ZXC4_9FUNG</name>
<dbReference type="InterPro" id="IPR011545">
    <property type="entry name" value="DEAD/DEAH_box_helicase_dom"/>
</dbReference>
<evidence type="ECO:0000256" key="4">
    <source>
        <dbReference type="ARBA" id="ARBA00012552"/>
    </source>
</evidence>
<organism evidence="17 18">
    <name type="scientific">Mycoemilia scoparia</name>
    <dbReference type="NCBI Taxonomy" id="417184"/>
    <lineage>
        <taxon>Eukaryota</taxon>
        <taxon>Fungi</taxon>
        <taxon>Fungi incertae sedis</taxon>
        <taxon>Zoopagomycota</taxon>
        <taxon>Kickxellomycotina</taxon>
        <taxon>Kickxellomycetes</taxon>
        <taxon>Kickxellales</taxon>
        <taxon>Kickxellaceae</taxon>
        <taxon>Mycoemilia</taxon>
    </lineage>
</organism>
<dbReference type="GO" id="GO:0005524">
    <property type="term" value="F:ATP binding"/>
    <property type="evidence" value="ECO:0007669"/>
    <property type="project" value="UniProtKB-KW"/>
</dbReference>
<feature type="compositionally biased region" description="Basic and acidic residues" evidence="13">
    <location>
        <begin position="726"/>
        <end position="739"/>
    </location>
</feature>
<keyword evidence="10" id="KW-0539">Nucleus</keyword>
<keyword evidence="18" id="KW-1185">Reference proteome</keyword>
<dbReference type="GO" id="GO:0003724">
    <property type="term" value="F:RNA helicase activity"/>
    <property type="evidence" value="ECO:0007669"/>
    <property type="project" value="UniProtKB-EC"/>
</dbReference>
<feature type="compositionally biased region" description="Basic and acidic residues" evidence="13">
    <location>
        <begin position="948"/>
        <end position="972"/>
    </location>
</feature>
<comment type="function">
    <text evidence="1">ATP-binding RNA helicase involved in the biogenesis of 60S ribosomal subunits and is required for the normal formation of 25S and 5.8S rRNAs.</text>
</comment>
<dbReference type="Gene3D" id="3.40.50.300">
    <property type="entry name" value="P-loop containing nucleotide triphosphate hydrolases"/>
    <property type="match status" value="2"/>
</dbReference>
<feature type="region of interest" description="Disordered" evidence="13">
    <location>
        <begin position="1"/>
        <end position="136"/>
    </location>
</feature>
<comment type="caution">
    <text evidence="17">The sequence shown here is derived from an EMBL/GenBank/DDBJ whole genome shotgun (WGS) entry which is preliminary data.</text>
</comment>
<evidence type="ECO:0000313" key="18">
    <source>
        <dbReference type="Proteomes" id="UP001150538"/>
    </source>
</evidence>
<evidence type="ECO:0000256" key="13">
    <source>
        <dbReference type="SAM" id="MobiDB-lite"/>
    </source>
</evidence>
<feature type="short sequence motif" description="Q motif" evidence="12">
    <location>
        <begin position="154"/>
        <end position="182"/>
    </location>
</feature>
<dbReference type="InterPro" id="IPR012541">
    <property type="entry name" value="DBP10_C"/>
</dbReference>
<evidence type="ECO:0000256" key="3">
    <source>
        <dbReference type="ARBA" id="ARBA00010379"/>
    </source>
</evidence>
<dbReference type="FunFam" id="3.40.50.300:FF:000865">
    <property type="entry name" value="ATP-dependent RNA helicase DDX54"/>
    <property type="match status" value="1"/>
</dbReference>
<accession>A0A9W7ZXC4</accession>
<dbReference type="GO" id="GO:0003723">
    <property type="term" value="F:RNA binding"/>
    <property type="evidence" value="ECO:0007669"/>
    <property type="project" value="UniProtKB-KW"/>
</dbReference>
<dbReference type="Pfam" id="PF08147">
    <property type="entry name" value="DBP10CT"/>
    <property type="match status" value="1"/>
</dbReference>
<evidence type="ECO:0000256" key="5">
    <source>
        <dbReference type="ARBA" id="ARBA00022741"/>
    </source>
</evidence>
<dbReference type="AlphaFoldDB" id="A0A9W7ZXC4"/>
<sequence length="985" mass="109934">MPLPKLAAAYDDSDSDESIDLTEALIPKSISKKKTSGVSKTDKTKTKNKTKGEQGKLNGLDKSNISESDSEDDDEEKEEKEAQSTLKKYGKKDISSINKQLKSIEKLENEGNDDNNEEDGDEESDGNDSESNDEERDMIHRKIQAQNRKSKKSGGFQSMGLMPNLFKAVLHKGFKVPTPIQRKTIPHILEGHDLVGMARTGSGKTAAFVIPMINRLKAHSAKVGIRSVILSPSRELALQTLKVCKELGKYTDLRAIAIVGGDSMEEQFTMLASNPDIVVATPGRFLHLMVETKLELKRIEYVVFDEADRLFEMGFSVQLHELLHRFPASRQTLLFSATLPSTLVDFAKAGLQDPMLIRLDVDSKISKDLEMAFFTVKKDNKDAALISLLRDVIKVPTNATMPPPSKEVGKGKSGKYGNKKGKKNGAKGGKNKGESNDGSAVKAGATPPKGQTIVFVSTKHHVEYISQLLEEVGFLVSHVYGSLDQVARQIQITRFREGITHVMVVTDVAARGIDIPILENVINYDFVDSSKVFVHRVGRVARAGRRGWAYSLVTSEELPYVLDLQLFLGRPLKLGNKVYKERSAQPNYTEEIVIGQLPPALTEFSNEFVVRKLEESVTMEGLHKTAANGFAKYSKSRQAASHESYRRAKELISSSAYDEPHVFLSDYIDDDEQKRLDMVKSISGFRPNETIFEVGRRGTKNLTDATIAMKNYRLKSGHYIAKTKSKRESMPDPMSKFDSDSDNDYEGIEALKSQTKSALRAKSATSSKKKQLPKSYRDEDFYISHYKADANTEKGYSMTTGGSFAEQAQNAMVSIAGDDLEDIRRKQKVMQWDSKKKKYVKGLGIGSDNKKLITGESGVKLPASFQSGTFEEWQKKTKMNLPRVGEQELSSASKFAPKIQGRRFRHTKVTAPKALDPMSVNYERKLKKVQKTGSGSGGGSNLGKRKVRSELKSVDEIRKERMEKEKRREKSSRPTHKHSKKARRF</sequence>
<feature type="domain" description="Helicase ATP-binding" evidence="14">
    <location>
        <begin position="185"/>
        <end position="357"/>
    </location>
</feature>
<evidence type="ECO:0000259" key="14">
    <source>
        <dbReference type="PROSITE" id="PS51192"/>
    </source>
</evidence>
<feature type="compositionally biased region" description="Basic and acidic residues" evidence="13">
    <location>
        <begin position="40"/>
        <end position="54"/>
    </location>
</feature>
<dbReference type="EMBL" id="JANBPU010000158">
    <property type="protein sequence ID" value="KAJ1915193.1"/>
    <property type="molecule type" value="Genomic_DNA"/>
</dbReference>
<keyword evidence="5" id="KW-0547">Nucleotide-binding</keyword>
<dbReference type="EC" id="3.6.4.13" evidence="4"/>
<evidence type="ECO:0000259" key="16">
    <source>
        <dbReference type="PROSITE" id="PS51195"/>
    </source>
</evidence>
<evidence type="ECO:0000256" key="7">
    <source>
        <dbReference type="ARBA" id="ARBA00022806"/>
    </source>
</evidence>
<comment type="similarity">
    <text evidence="3">Belongs to the DEAD box helicase family. DDX54/DBP10 subfamily.</text>
</comment>
<evidence type="ECO:0000256" key="2">
    <source>
        <dbReference type="ARBA" id="ARBA00004604"/>
    </source>
</evidence>
<feature type="compositionally biased region" description="Basic residues" evidence="13">
    <location>
        <begin position="973"/>
        <end position="985"/>
    </location>
</feature>
<dbReference type="PANTHER" id="PTHR47959:SF8">
    <property type="entry name" value="RNA HELICASE"/>
    <property type="match status" value="1"/>
</dbReference>
<dbReference type="PROSITE" id="PS51195">
    <property type="entry name" value="Q_MOTIF"/>
    <property type="match status" value="1"/>
</dbReference>
<evidence type="ECO:0000259" key="15">
    <source>
        <dbReference type="PROSITE" id="PS51194"/>
    </source>
</evidence>
<dbReference type="CDD" id="cd17959">
    <property type="entry name" value="DEADc_DDX54"/>
    <property type="match status" value="1"/>
</dbReference>
<evidence type="ECO:0000256" key="1">
    <source>
        <dbReference type="ARBA" id="ARBA00003706"/>
    </source>
</evidence>
<dbReference type="Proteomes" id="UP001150538">
    <property type="component" value="Unassembled WGS sequence"/>
</dbReference>
<keyword evidence="7 17" id="KW-0347">Helicase</keyword>
<dbReference type="Pfam" id="PF00271">
    <property type="entry name" value="Helicase_C"/>
    <property type="match status" value="1"/>
</dbReference>
<dbReference type="InterPro" id="IPR000629">
    <property type="entry name" value="RNA-helicase_DEAD-box_CS"/>
</dbReference>
<dbReference type="InterPro" id="IPR033517">
    <property type="entry name" value="DDX54/DBP10_DEAD-box_helicase"/>
</dbReference>
<gene>
    <name evidence="17" type="primary">DBP10</name>
    <name evidence="17" type="ORF">H4219_004446</name>
</gene>
<keyword evidence="8" id="KW-0067">ATP-binding</keyword>
<dbReference type="SUPFAM" id="SSF52540">
    <property type="entry name" value="P-loop containing nucleoside triphosphate hydrolases"/>
    <property type="match status" value="2"/>
</dbReference>
<dbReference type="PROSITE" id="PS51192">
    <property type="entry name" value="HELICASE_ATP_BIND_1"/>
    <property type="match status" value="1"/>
</dbReference>
<reference evidence="17" key="1">
    <citation type="submission" date="2022-07" db="EMBL/GenBank/DDBJ databases">
        <title>Phylogenomic reconstructions and comparative analyses of Kickxellomycotina fungi.</title>
        <authorList>
            <person name="Reynolds N.K."/>
            <person name="Stajich J.E."/>
            <person name="Barry K."/>
            <person name="Grigoriev I.V."/>
            <person name="Crous P."/>
            <person name="Smith M.E."/>
        </authorList>
    </citation>
    <scope>NUCLEOTIDE SEQUENCE</scope>
    <source>
        <strain evidence="17">NBRC 100468</strain>
    </source>
</reference>
<feature type="compositionally biased region" description="Acidic residues" evidence="13">
    <location>
        <begin position="68"/>
        <end position="78"/>
    </location>
</feature>
<dbReference type="GO" id="GO:0016787">
    <property type="term" value="F:hydrolase activity"/>
    <property type="evidence" value="ECO:0007669"/>
    <property type="project" value="UniProtKB-KW"/>
</dbReference>
<keyword evidence="6 17" id="KW-0378">Hydrolase</keyword>
<dbReference type="Pfam" id="PF00270">
    <property type="entry name" value="DEAD"/>
    <property type="match status" value="1"/>
</dbReference>
<evidence type="ECO:0000256" key="8">
    <source>
        <dbReference type="ARBA" id="ARBA00022840"/>
    </source>
</evidence>
<dbReference type="PANTHER" id="PTHR47959">
    <property type="entry name" value="ATP-DEPENDENT RNA HELICASE RHLE-RELATED"/>
    <property type="match status" value="1"/>
</dbReference>
<dbReference type="SMART" id="SM00487">
    <property type="entry name" value="DEXDc"/>
    <property type="match status" value="1"/>
</dbReference>
<protein>
    <recommendedName>
        <fullName evidence="4">RNA helicase</fullName>
        <ecNumber evidence="4">3.6.4.13</ecNumber>
    </recommendedName>
</protein>
<feature type="domain" description="Helicase C-terminal" evidence="15">
    <location>
        <begin position="440"/>
        <end position="585"/>
    </location>
</feature>
<evidence type="ECO:0000256" key="9">
    <source>
        <dbReference type="ARBA" id="ARBA00022884"/>
    </source>
</evidence>
<dbReference type="PROSITE" id="PS00039">
    <property type="entry name" value="DEAD_ATP_HELICASE"/>
    <property type="match status" value="1"/>
</dbReference>
<feature type="compositionally biased region" description="Acidic residues" evidence="13">
    <location>
        <begin position="110"/>
        <end position="136"/>
    </location>
</feature>
<evidence type="ECO:0000256" key="10">
    <source>
        <dbReference type="ARBA" id="ARBA00023242"/>
    </source>
</evidence>
<dbReference type="InterPro" id="IPR027417">
    <property type="entry name" value="P-loop_NTPase"/>
</dbReference>
<feature type="region of interest" description="Disordered" evidence="13">
    <location>
        <begin position="399"/>
        <end position="445"/>
    </location>
</feature>
<feature type="compositionally biased region" description="Acidic residues" evidence="13">
    <location>
        <begin position="11"/>
        <end position="20"/>
    </location>
</feature>
<dbReference type="InterPro" id="IPR014001">
    <property type="entry name" value="Helicase_ATP-bd"/>
</dbReference>
<dbReference type="SMART" id="SM01123">
    <property type="entry name" value="DBP10CT"/>
    <property type="match status" value="1"/>
</dbReference>
<evidence type="ECO:0000256" key="6">
    <source>
        <dbReference type="ARBA" id="ARBA00022801"/>
    </source>
</evidence>
<keyword evidence="9" id="KW-0694">RNA-binding</keyword>
<evidence type="ECO:0000256" key="11">
    <source>
        <dbReference type="ARBA" id="ARBA00047984"/>
    </source>
</evidence>